<organism evidence="1 2">
    <name type="scientific">Caerostris darwini</name>
    <dbReference type="NCBI Taxonomy" id="1538125"/>
    <lineage>
        <taxon>Eukaryota</taxon>
        <taxon>Metazoa</taxon>
        <taxon>Ecdysozoa</taxon>
        <taxon>Arthropoda</taxon>
        <taxon>Chelicerata</taxon>
        <taxon>Arachnida</taxon>
        <taxon>Araneae</taxon>
        <taxon>Araneomorphae</taxon>
        <taxon>Entelegynae</taxon>
        <taxon>Araneoidea</taxon>
        <taxon>Araneidae</taxon>
        <taxon>Caerostris</taxon>
    </lineage>
</organism>
<dbReference type="Proteomes" id="UP001054837">
    <property type="component" value="Unassembled WGS sequence"/>
</dbReference>
<evidence type="ECO:0000313" key="2">
    <source>
        <dbReference type="Proteomes" id="UP001054837"/>
    </source>
</evidence>
<sequence>MEPPFGLVEHRSVLETSADNNMIKMLTRVMYGDFTFDLTDHFSSDIVDPSPLSPRIASSSPSSIRSQEACLFGVT</sequence>
<accession>A0AAV4MTS5</accession>
<reference evidence="1 2" key="1">
    <citation type="submission" date="2021-06" db="EMBL/GenBank/DDBJ databases">
        <title>Caerostris darwini draft genome.</title>
        <authorList>
            <person name="Kono N."/>
            <person name="Arakawa K."/>
        </authorList>
    </citation>
    <scope>NUCLEOTIDE SEQUENCE [LARGE SCALE GENOMIC DNA]</scope>
</reference>
<protein>
    <submittedName>
        <fullName evidence="1">Uncharacterized protein</fullName>
    </submittedName>
</protein>
<keyword evidence="2" id="KW-1185">Reference proteome</keyword>
<dbReference type="AlphaFoldDB" id="A0AAV4MTS5"/>
<dbReference type="EMBL" id="BPLQ01000813">
    <property type="protein sequence ID" value="GIX75245.1"/>
    <property type="molecule type" value="Genomic_DNA"/>
</dbReference>
<evidence type="ECO:0000313" key="1">
    <source>
        <dbReference type="EMBL" id="GIX75245.1"/>
    </source>
</evidence>
<name>A0AAV4MTS5_9ARAC</name>
<comment type="caution">
    <text evidence="1">The sequence shown here is derived from an EMBL/GenBank/DDBJ whole genome shotgun (WGS) entry which is preliminary data.</text>
</comment>
<proteinExistence type="predicted"/>
<gene>
    <name evidence="1" type="ORF">CDAR_604631</name>
</gene>